<keyword evidence="2" id="KW-0802">TPR repeat</keyword>
<dbReference type="PANTHER" id="PTHR44858:SF1">
    <property type="entry name" value="UDP-N-ACETYLGLUCOSAMINE--PEPTIDE N-ACETYLGLUCOSAMINYLTRANSFERASE SPINDLY-RELATED"/>
    <property type="match status" value="1"/>
</dbReference>
<dbReference type="InterPro" id="IPR050498">
    <property type="entry name" value="Ycf3"/>
</dbReference>
<proteinExistence type="predicted"/>
<evidence type="ECO:0000313" key="3">
    <source>
        <dbReference type="EMBL" id="EJW94863.1"/>
    </source>
</evidence>
<dbReference type="InterPro" id="IPR019734">
    <property type="entry name" value="TPR_rpt"/>
</dbReference>
<dbReference type="Pfam" id="PF13365">
    <property type="entry name" value="Trypsin_2"/>
    <property type="match status" value="1"/>
</dbReference>
<dbReference type="InterPro" id="IPR011990">
    <property type="entry name" value="TPR-like_helical_dom_sf"/>
</dbReference>
<protein>
    <submittedName>
        <fullName evidence="3">Tetratricopeptide repeat family protein</fullName>
    </submittedName>
</protein>
<dbReference type="GO" id="GO:0046813">
    <property type="term" value="P:receptor-mediated virion attachment to host cell"/>
    <property type="evidence" value="ECO:0007669"/>
    <property type="project" value="TreeGrafter"/>
</dbReference>
<name>J9FKA2_9ZZZZ</name>
<comment type="caution">
    <text evidence="3">The sequence shown here is derived from an EMBL/GenBank/DDBJ whole genome shotgun (WGS) entry which is preliminary data.</text>
</comment>
<dbReference type="PANTHER" id="PTHR44858">
    <property type="entry name" value="TETRATRICOPEPTIDE REPEAT PROTEIN 6"/>
    <property type="match status" value="1"/>
</dbReference>
<dbReference type="SMART" id="SM00028">
    <property type="entry name" value="TPR"/>
    <property type="match status" value="2"/>
</dbReference>
<keyword evidence="1" id="KW-0677">Repeat</keyword>
<reference evidence="3" key="1">
    <citation type="journal article" date="2012" name="PLoS ONE">
        <title>Gene sets for utilization of primary and secondary nutrition supplies in the distal gut of endangered iberian lynx.</title>
        <authorList>
            <person name="Alcaide M."/>
            <person name="Messina E."/>
            <person name="Richter M."/>
            <person name="Bargiela R."/>
            <person name="Peplies J."/>
            <person name="Huws S.A."/>
            <person name="Newbold C.J."/>
            <person name="Golyshin P.N."/>
            <person name="Simon M.A."/>
            <person name="Lopez G."/>
            <person name="Yakimov M.M."/>
            <person name="Ferrer M."/>
        </authorList>
    </citation>
    <scope>NUCLEOTIDE SEQUENCE</scope>
</reference>
<organism evidence="3">
    <name type="scientific">gut metagenome</name>
    <dbReference type="NCBI Taxonomy" id="749906"/>
    <lineage>
        <taxon>unclassified sequences</taxon>
        <taxon>metagenomes</taxon>
        <taxon>organismal metagenomes</taxon>
    </lineage>
</organism>
<dbReference type="Pfam" id="PF13414">
    <property type="entry name" value="TPR_11"/>
    <property type="match status" value="1"/>
</dbReference>
<dbReference type="Gene3D" id="2.40.10.120">
    <property type="match status" value="1"/>
</dbReference>
<dbReference type="PROSITE" id="PS50005">
    <property type="entry name" value="TPR"/>
    <property type="match status" value="1"/>
</dbReference>
<dbReference type="GO" id="GO:0009279">
    <property type="term" value="C:cell outer membrane"/>
    <property type="evidence" value="ECO:0007669"/>
    <property type="project" value="TreeGrafter"/>
</dbReference>
<dbReference type="SUPFAM" id="SSF50494">
    <property type="entry name" value="Trypsin-like serine proteases"/>
    <property type="match status" value="1"/>
</dbReference>
<accession>J9FKA2</accession>
<dbReference type="AlphaFoldDB" id="J9FKA2"/>
<dbReference type="SUPFAM" id="SSF48452">
    <property type="entry name" value="TPR-like"/>
    <property type="match status" value="1"/>
</dbReference>
<dbReference type="Gene3D" id="1.25.40.10">
    <property type="entry name" value="Tetratricopeptide repeat domain"/>
    <property type="match status" value="1"/>
</dbReference>
<dbReference type="InterPro" id="IPR009003">
    <property type="entry name" value="Peptidase_S1_PA"/>
</dbReference>
<evidence type="ECO:0000256" key="1">
    <source>
        <dbReference type="ARBA" id="ARBA00022737"/>
    </source>
</evidence>
<dbReference type="EMBL" id="AMCI01006138">
    <property type="protein sequence ID" value="EJW94863.1"/>
    <property type="molecule type" value="Genomic_DNA"/>
</dbReference>
<sequence>MKKLIIGMLFCTVGFWSAPAQNPKWVDKAKRAVFSIITYDAQDKILNTGNGFFISDDGVALSDYSLFKGAHKAVVLTSAGKQMTVDAILGANELYDVIRFRVATDGKKVDALKVAQNSPSANVGFYLLPYSTRKDRSFMNGTIKQVDPVADNYQYYTLNLHLQDKMVSCPVVTAEGDVFGLAQKSSGQDTATICYAVDARFAQQQHISALSYNDGSLRSIGIKKALPDTEEQALVFLYMVASQVTPEVYGGLLEDFIQQYPTSADGYLRRATHKLSQATDENGMKAVVRDLDQALAVSKKKDDVYYNRAKMIYSYLLAKPDNTFKAWTFDGALEEIGKAIAMNPLPIYYQLDGDIRFAKQDYAGALASYERLNQTNLKSAANFFSIVRTKEMLKAPQEEVLALMDSCLAQFTKPYTDAAAPYLLERAQRRVNGGKARLAVLDYDDYFKAVNGKVNDAYYYYHEQAALQAKQFQRALNDMAKAIELAPKELTYRAELAVLNLRVGRNEEALKVLNEALAIDPNYAEAYRLKGVVYIQLKQSQKACSCFAKAKKMGDEHVDELIRKHCK</sequence>
<evidence type="ECO:0000256" key="2">
    <source>
        <dbReference type="ARBA" id="ARBA00022803"/>
    </source>
</evidence>
<gene>
    <name evidence="3" type="ORF">EVA_17041</name>
</gene>